<dbReference type="Pfam" id="PF11157">
    <property type="entry name" value="DUF2937"/>
    <property type="match status" value="1"/>
</dbReference>
<keyword evidence="3" id="KW-1185">Reference proteome</keyword>
<evidence type="ECO:0000313" key="2">
    <source>
        <dbReference type="EMBL" id="TMM50899.1"/>
    </source>
</evidence>
<protein>
    <submittedName>
        <fullName evidence="2">DUF2937 family protein</fullName>
    </submittedName>
</protein>
<organism evidence="2 3">
    <name type="scientific">Sulfitobacter sabulilitoris</name>
    <dbReference type="NCBI Taxonomy" id="2562655"/>
    <lineage>
        <taxon>Bacteria</taxon>
        <taxon>Pseudomonadati</taxon>
        <taxon>Pseudomonadota</taxon>
        <taxon>Alphaproteobacteria</taxon>
        <taxon>Rhodobacterales</taxon>
        <taxon>Roseobacteraceae</taxon>
        <taxon>Sulfitobacter</taxon>
    </lineage>
</organism>
<keyword evidence="1" id="KW-1133">Transmembrane helix</keyword>
<reference evidence="2 3" key="1">
    <citation type="submission" date="2019-05" db="EMBL/GenBank/DDBJ databases">
        <title>Sulfitobacter sabulilitoris sp. nov., isolated from a marine sand.</title>
        <authorList>
            <person name="Yoon J.-H."/>
        </authorList>
    </citation>
    <scope>NUCLEOTIDE SEQUENCE [LARGE SCALE GENOMIC DNA]</scope>
    <source>
        <strain evidence="2 3">HSMS-29</strain>
    </source>
</reference>
<comment type="caution">
    <text evidence="2">The sequence shown here is derived from an EMBL/GenBank/DDBJ whole genome shotgun (WGS) entry which is preliminary data.</text>
</comment>
<dbReference type="Proteomes" id="UP000309550">
    <property type="component" value="Unassembled WGS sequence"/>
</dbReference>
<accession>A0A5S3Q393</accession>
<dbReference type="OrthoDB" id="193051at2"/>
<keyword evidence="1" id="KW-0812">Transmembrane</keyword>
<evidence type="ECO:0000256" key="1">
    <source>
        <dbReference type="SAM" id="Phobius"/>
    </source>
</evidence>
<name>A0A5S3Q393_9RHOB</name>
<dbReference type="RefSeq" id="WP_138663471.1">
    <property type="nucleotide sequence ID" value="NZ_VANS01000005.1"/>
</dbReference>
<keyword evidence="1" id="KW-0472">Membrane</keyword>
<dbReference type="EMBL" id="VANS01000005">
    <property type="protein sequence ID" value="TMM50899.1"/>
    <property type="molecule type" value="Genomic_DNA"/>
</dbReference>
<dbReference type="InterPro" id="IPR022584">
    <property type="entry name" value="DUF2937"/>
</dbReference>
<feature type="transmembrane region" description="Helical" evidence="1">
    <location>
        <begin position="130"/>
        <end position="154"/>
    </location>
</feature>
<gene>
    <name evidence="2" type="ORF">FDT80_16740</name>
</gene>
<dbReference type="AlphaFoldDB" id="A0A5S3Q393"/>
<evidence type="ECO:0000313" key="3">
    <source>
        <dbReference type="Proteomes" id="UP000309550"/>
    </source>
</evidence>
<sequence>MILRLLVLAGGLTGAAGLSQFPEYAQQYVQRLGGAVDELSRVVADFDASAAALDLSRAAALEQMAGTAFVERRRADMQATFARHARLRADLAVLERHGPFMRAYHGARLRDREIAARAWSAYQPALPLNFAGAVFGGIGALAGMSAVMIGAAPLRRRRRRA</sequence>
<proteinExistence type="predicted"/>